<evidence type="ECO:0000259" key="9">
    <source>
        <dbReference type="Pfam" id="PF00720"/>
    </source>
</evidence>
<dbReference type="InterPro" id="IPR023549">
    <property type="entry name" value="Subtilisin_inhibitor"/>
</dbReference>
<feature type="domain" description="Subtilisin inhibitor" evidence="9">
    <location>
        <begin position="44"/>
        <end position="125"/>
    </location>
</feature>
<evidence type="ECO:0000256" key="8">
    <source>
        <dbReference type="SAM" id="SignalP"/>
    </source>
</evidence>
<proteinExistence type="inferred from homology"/>
<dbReference type="InterPro" id="IPR036819">
    <property type="entry name" value="Subtilisin_inhibitor-like_sf"/>
</dbReference>
<gene>
    <name evidence="10" type="ORF">SVTN_19535</name>
</gene>
<reference evidence="10 11" key="1">
    <citation type="submission" date="2014-12" db="EMBL/GenBank/DDBJ databases">
        <title>Complete genome sequence of Streptomyces vietnamensis strain GIMV4.0001, a genetic manipulable producer of the benzoisochromanequinone antibiotic granaticin.</title>
        <authorList>
            <person name="Deng M.R."/>
            <person name="Guo J."/>
            <person name="Ma L.Y."/>
            <person name="Feng G.D."/>
            <person name="Mo C.Y."/>
            <person name="Zhu H.H."/>
        </authorList>
    </citation>
    <scope>NUCLEOTIDE SEQUENCE [LARGE SCALE GENOMIC DNA]</scope>
    <source>
        <strain evidence="11">GIMV4.0001</strain>
    </source>
</reference>
<dbReference type="Gene3D" id="3.30.350.10">
    <property type="entry name" value="Subtilisin inhibitor-like"/>
    <property type="match status" value="1"/>
</dbReference>
<keyword evidence="11" id="KW-1185">Reference proteome</keyword>
<keyword evidence="8" id="KW-0732">Signal</keyword>
<evidence type="ECO:0000256" key="1">
    <source>
        <dbReference type="ARBA" id="ARBA00004613"/>
    </source>
</evidence>
<evidence type="ECO:0000256" key="7">
    <source>
        <dbReference type="SAM" id="MobiDB-lite"/>
    </source>
</evidence>
<sequence length="150" mass="15532">MLRSLVLATLATATVGAAGLGPLPSPLPFSSTGSTVSSESPDILTVTVEKSGSPGSDGTFRLSCGERAEGDHPAAEGACERLGQLAREGGDPFLPVPSDQMCTEVYGGPALAHVTGVWQGREVDARFSRANGCEIDRWKNLEPLLPLARG</sequence>
<comment type="subcellular location">
    <subcellularLocation>
        <location evidence="1">Secreted</location>
    </subcellularLocation>
</comment>
<accession>A0A0B5I9F7</accession>
<comment type="similarity">
    <text evidence="2">Belongs to the protease inhibitor I16 (SSI) family.</text>
</comment>
<evidence type="ECO:0000256" key="6">
    <source>
        <dbReference type="ARBA" id="ARBA00023157"/>
    </source>
</evidence>
<dbReference type="Proteomes" id="UP000031774">
    <property type="component" value="Chromosome"/>
</dbReference>
<evidence type="ECO:0000256" key="2">
    <source>
        <dbReference type="ARBA" id="ARBA00010472"/>
    </source>
</evidence>
<protein>
    <recommendedName>
        <fullName evidence="9">Subtilisin inhibitor domain-containing protein</fullName>
    </recommendedName>
</protein>
<dbReference type="EMBL" id="CP010407">
    <property type="protein sequence ID" value="AJF66258.1"/>
    <property type="molecule type" value="Genomic_DNA"/>
</dbReference>
<keyword evidence="6" id="KW-1015">Disulfide bond</keyword>
<feature type="region of interest" description="Disordered" evidence="7">
    <location>
        <begin position="47"/>
        <end position="72"/>
    </location>
</feature>
<keyword evidence="5" id="KW-0722">Serine protease inhibitor</keyword>
<evidence type="ECO:0000256" key="4">
    <source>
        <dbReference type="ARBA" id="ARBA00022690"/>
    </source>
</evidence>
<feature type="chain" id="PRO_5002103374" description="Subtilisin inhibitor domain-containing protein" evidence="8">
    <location>
        <begin position="18"/>
        <end position="150"/>
    </location>
</feature>
<dbReference type="GO" id="GO:0005576">
    <property type="term" value="C:extracellular region"/>
    <property type="evidence" value="ECO:0007669"/>
    <property type="project" value="UniProtKB-SubCell"/>
</dbReference>
<evidence type="ECO:0000313" key="11">
    <source>
        <dbReference type="Proteomes" id="UP000031774"/>
    </source>
</evidence>
<organism evidence="10 11">
    <name type="scientific">Streptomyces vietnamensis</name>
    <dbReference type="NCBI Taxonomy" id="362257"/>
    <lineage>
        <taxon>Bacteria</taxon>
        <taxon>Bacillati</taxon>
        <taxon>Actinomycetota</taxon>
        <taxon>Actinomycetes</taxon>
        <taxon>Kitasatosporales</taxon>
        <taxon>Streptomycetaceae</taxon>
        <taxon>Streptomyces</taxon>
    </lineage>
</organism>
<evidence type="ECO:0000256" key="3">
    <source>
        <dbReference type="ARBA" id="ARBA00022525"/>
    </source>
</evidence>
<dbReference type="GO" id="GO:0004867">
    <property type="term" value="F:serine-type endopeptidase inhibitor activity"/>
    <property type="evidence" value="ECO:0007669"/>
    <property type="project" value="UniProtKB-KW"/>
</dbReference>
<keyword evidence="3" id="KW-0964">Secreted</keyword>
<dbReference type="HOGENOM" id="CLU_121949_1_0_11"/>
<dbReference type="STRING" id="362257.SVTN_19535"/>
<dbReference type="AlphaFoldDB" id="A0A0B5I9F7"/>
<keyword evidence="4" id="KW-0646">Protease inhibitor</keyword>
<evidence type="ECO:0000313" key="10">
    <source>
        <dbReference type="EMBL" id="AJF66258.1"/>
    </source>
</evidence>
<dbReference type="SUPFAM" id="SSF55399">
    <property type="entry name" value="Subtilisin inhibitor"/>
    <property type="match status" value="1"/>
</dbReference>
<dbReference type="KEGG" id="svt:SVTN_19535"/>
<name>A0A0B5I9F7_9ACTN</name>
<dbReference type="Pfam" id="PF00720">
    <property type="entry name" value="SSI"/>
    <property type="match status" value="1"/>
</dbReference>
<evidence type="ECO:0000256" key="5">
    <source>
        <dbReference type="ARBA" id="ARBA00022900"/>
    </source>
</evidence>
<feature type="signal peptide" evidence="8">
    <location>
        <begin position="1"/>
        <end position="17"/>
    </location>
</feature>